<dbReference type="FunFam" id="3.30.160.20:FF:000070">
    <property type="entry name" value="Related to MRF1-peptide chain release factor, mitochondrial"/>
    <property type="match status" value="1"/>
</dbReference>
<reference evidence="5" key="1">
    <citation type="submission" date="2020-07" db="EMBL/GenBank/DDBJ databases">
        <title>Draft Genome Sequence of a Deep-Sea Yeast, Naganishia (Cryptococcus) liquefaciens strain N6.</title>
        <authorList>
            <person name="Han Y.W."/>
            <person name="Kajitani R."/>
            <person name="Morimoto H."/>
            <person name="Parhat M."/>
            <person name="Tsubouchi H."/>
            <person name="Bakenova O."/>
            <person name="Ogata M."/>
            <person name="Argunhan B."/>
            <person name="Aoki R."/>
            <person name="Kajiwara S."/>
            <person name="Itoh T."/>
            <person name="Iwasaki H."/>
        </authorList>
    </citation>
    <scope>NUCLEOTIDE SEQUENCE</scope>
    <source>
        <strain evidence="5">N6</strain>
    </source>
</reference>
<evidence type="ECO:0000256" key="1">
    <source>
        <dbReference type="ARBA" id="ARBA00010835"/>
    </source>
</evidence>
<dbReference type="OrthoDB" id="2019491at2759"/>
<evidence type="ECO:0000256" key="2">
    <source>
        <dbReference type="ARBA" id="ARBA00022481"/>
    </source>
</evidence>
<dbReference type="Gene3D" id="3.30.160.20">
    <property type="match status" value="1"/>
</dbReference>
<dbReference type="AlphaFoldDB" id="A0A8H3YCI7"/>
<evidence type="ECO:0000313" key="5">
    <source>
        <dbReference type="EMBL" id="GHJ84233.1"/>
    </source>
</evidence>
<dbReference type="EMBL" id="BLZA01000007">
    <property type="protein sequence ID" value="GHJ84233.1"/>
    <property type="molecule type" value="Genomic_DNA"/>
</dbReference>
<dbReference type="InterPro" id="IPR000352">
    <property type="entry name" value="Pep_chain_release_fac_I"/>
</dbReference>
<protein>
    <recommendedName>
        <fullName evidence="4">Prokaryotic-type class I peptide chain release factors domain-containing protein</fullName>
    </recommendedName>
</protein>
<dbReference type="Proteomes" id="UP000620104">
    <property type="component" value="Unassembled WGS sequence"/>
</dbReference>
<dbReference type="Gene3D" id="3.30.70.1660">
    <property type="match status" value="2"/>
</dbReference>
<dbReference type="PANTHER" id="PTHR43804:SF7">
    <property type="entry name" value="LD18447P"/>
    <property type="match status" value="1"/>
</dbReference>
<comment type="caution">
    <text evidence="5">The sequence shown here is derived from an EMBL/GenBank/DDBJ whole genome shotgun (WGS) entry which is preliminary data.</text>
</comment>
<feature type="domain" description="Prokaryotic-type class I peptide chain release factors" evidence="4">
    <location>
        <begin position="313"/>
        <end position="329"/>
    </location>
</feature>
<dbReference type="SUPFAM" id="SSF75620">
    <property type="entry name" value="Release factor"/>
    <property type="match status" value="1"/>
</dbReference>
<dbReference type="GO" id="GO:0005739">
    <property type="term" value="C:mitochondrion"/>
    <property type="evidence" value="ECO:0007669"/>
    <property type="project" value="GOC"/>
</dbReference>
<dbReference type="SMART" id="SM00937">
    <property type="entry name" value="PCRF"/>
    <property type="match status" value="1"/>
</dbReference>
<accession>A0A8H3YCI7</accession>
<comment type="similarity">
    <text evidence="1">Belongs to the prokaryotic/mitochondrial release factor family.</text>
</comment>
<evidence type="ECO:0000256" key="3">
    <source>
        <dbReference type="ARBA" id="ARBA00022917"/>
    </source>
</evidence>
<dbReference type="InterPro" id="IPR045853">
    <property type="entry name" value="Pep_chain_release_fac_I_sf"/>
</dbReference>
<name>A0A8H3YCI7_9TREE</name>
<gene>
    <name evidence="5" type="ORF">NliqN6_0635</name>
</gene>
<keyword evidence="6" id="KW-1185">Reference proteome</keyword>
<dbReference type="InterPro" id="IPR050057">
    <property type="entry name" value="Prokaryotic/Mito_RF"/>
</dbReference>
<evidence type="ECO:0000313" key="6">
    <source>
        <dbReference type="Proteomes" id="UP000620104"/>
    </source>
</evidence>
<organism evidence="5 6">
    <name type="scientific">Naganishia liquefaciens</name>
    <dbReference type="NCBI Taxonomy" id="104408"/>
    <lineage>
        <taxon>Eukaryota</taxon>
        <taxon>Fungi</taxon>
        <taxon>Dikarya</taxon>
        <taxon>Basidiomycota</taxon>
        <taxon>Agaricomycotina</taxon>
        <taxon>Tremellomycetes</taxon>
        <taxon>Filobasidiales</taxon>
        <taxon>Filobasidiaceae</taxon>
        <taxon>Naganishia</taxon>
    </lineage>
</organism>
<sequence>MKPCTRRLAQSICALQRGSGIATAVPRHTLRRGTASLESQATASYGCRASSFPSFPGHAFCTSVARLAKKGSHVAAKTTQDTLLSAIESKVQEYQNAVAQQSGETDVETQIELARVVKGLEPLAGAWQEYMDAKSAMAEAETLLQDSDPAMRSLASEELAALEEQMSELLQDRLPALLLPPSSTAALGAMIELKAGVGGDEAALFVEQVMRMYTRYAQAKGWRTEILSKTAGSIGTGAGTGLKDVTIKVDGDGAFGDFRFERGVHRVQRVPATESAGRVHTSTIAVVVLPVMEKVDASDDLVHEKDVKTEVMRSRGAGGQHVNKTESAVRLTHIPTGITVSMQDSRSQHQNKAWAWQILRARLLDQRLVQQAEDRRKTRQSQVKGMDRSDKVRTYNFPQDRITDHRIGLTLTGIDAVLEGEALENVIAQLKEHQRSLRMESLLEIGEDIGD</sequence>
<dbReference type="PANTHER" id="PTHR43804">
    <property type="entry name" value="LD18447P"/>
    <property type="match status" value="1"/>
</dbReference>
<dbReference type="GO" id="GO:0032543">
    <property type="term" value="P:mitochondrial translation"/>
    <property type="evidence" value="ECO:0007669"/>
    <property type="project" value="UniProtKB-ARBA"/>
</dbReference>
<evidence type="ECO:0000259" key="4">
    <source>
        <dbReference type="PROSITE" id="PS00745"/>
    </source>
</evidence>
<dbReference type="InterPro" id="IPR005139">
    <property type="entry name" value="PCRF"/>
</dbReference>
<dbReference type="Gene3D" id="6.10.140.1950">
    <property type="match status" value="1"/>
</dbReference>
<dbReference type="Pfam" id="PF00472">
    <property type="entry name" value="RF-1"/>
    <property type="match status" value="1"/>
</dbReference>
<keyword evidence="2" id="KW-0488">Methylation</keyword>
<dbReference type="PROSITE" id="PS00745">
    <property type="entry name" value="RF_PROK_I"/>
    <property type="match status" value="1"/>
</dbReference>
<dbReference type="Pfam" id="PF03462">
    <property type="entry name" value="PCRF"/>
    <property type="match status" value="1"/>
</dbReference>
<proteinExistence type="inferred from homology"/>
<dbReference type="GO" id="GO:0003747">
    <property type="term" value="F:translation release factor activity"/>
    <property type="evidence" value="ECO:0007669"/>
    <property type="project" value="InterPro"/>
</dbReference>
<keyword evidence="3" id="KW-0648">Protein biosynthesis</keyword>